<keyword evidence="2" id="KW-1185">Reference proteome</keyword>
<evidence type="ECO:0000313" key="2">
    <source>
        <dbReference type="Proteomes" id="UP001500840"/>
    </source>
</evidence>
<dbReference type="SUPFAM" id="SSF52047">
    <property type="entry name" value="RNI-like"/>
    <property type="match status" value="1"/>
</dbReference>
<sequence length="145" mass="16514">MFDENVSLISAKQIMSPDFVPEAKLSLAYLARQLEKNAWAKCVVTNKSLTLNECERLGEIETLLRLDLSHCQLPTGGLTLIIGGNKRLHYLILEETRVSVKELESVCNHPSIYKVLTSKPQLSRIRQRLDFDCREKFVSLNTILI</sequence>
<reference evidence="2" key="1">
    <citation type="journal article" date="2019" name="Int. J. Syst. Evol. Microbiol.">
        <title>The Global Catalogue of Microorganisms (GCM) 10K type strain sequencing project: providing services to taxonomists for standard genome sequencing and annotation.</title>
        <authorList>
            <consortium name="The Broad Institute Genomics Platform"/>
            <consortium name="The Broad Institute Genome Sequencing Center for Infectious Disease"/>
            <person name="Wu L."/>
            <person name="Ma J."/>
        </authorList>
    </citation>
    <scope>NUCLEOTIDE SEQUENCE [LARGE SCALE GENOMIC DNA]</scope>
    <source>
        <strain evidence="2">JCM 17759</strain>
    </source>
</reference>
<comment type="caution">
    <text evidence="1">The sequence shown here is derived from an EMBL/GenBank/DDBJ whole genome shotgun (WGS) entry which is preliminary data.</text>
</comment>
<organism evidence="1 2">
    <name type="scientific">Novipirellula rosea</name>
    <dbReference type="NCBI Taxonomy" id="1031540"/>
    <lineage>
        <taxon>Bacteria</taxon>
        <taxon>Pseudomonadati</taxon>
        <taxon>Planctomycetota</taxon>
        <taxon>Planctomycetia</taxon>
        <taxon>Pirellulales</taxon>
        <taxon>Pirellulaceae</taxon>
        <taxon>Novipirellula</taxon>
    </lineage>
</organism>
<gene>
    <name evidence="1" type="ORF">GCM10023156_44860</name>
</gene>
<dbReference type="Proteomes" id="UP001500840">
    <property type="component" value="Unassembled WGS sequence"/>
</dbReference>
<proteinExistence type="predicted"/>
<dbReference type="InterPro" id="IPR032675">
    <property type="entry name" value="LRR_dom_sf"/>
</dbReference>
<dbReference type="EMBL" id="BAABGA010000056">
    <property type="protein sequence ID" value="GAA4461775.1"/>
    <property type="molecule type" value="Genomic_DNA"/>
</dbReference>
<name>A0ABP8N8G7_9BACT</name>
<accession>A0ABP8N8G7</accession>
<dbReference type="Gene3D" id="3.80.10.10">
    <property type="entry name" value="Ribonuclease Inhibitor"/>
    <property type="match status" value="1"/>
</dbReference>
<evidence type="ECO:0000313" key="1">
    <source>
        <dbReference type="EMBL" id="GAA4461775.1"/>
    </source>
</evidence>
<protein>
    <submittedName>
        <fullName evidence="1">Uncharacterized protein</fullName>
    </submittedName>
</protein>